<evidence type="ECO:0000313" key="7">
    <source>
        <dbReference type="Proteomes" id="UP000199623"/>
    </source>
</evidence>
<dbReference type="InterPro" id="IPR049445">
    <property type="entry name" value="TetR_SbtR-like_C"/>
</dbReference>
<proteinExistence type="predicted"/>
<evidence type="ECO:0000256" key="1">
    <source>
        <dbReference type="ARBA" id="ARBA00023015"/>
    </source>
</evidence>
<dbReference type="AlphaFoldDB" id="A0A1G7STY4"/>
<dbReference type="Pfam" id="PF21597">
    <property type="entry name" value="TetR_C_43"/>
    <property type="match status" value="1"/>
</dbReference>
<evidence type="ECO:0000313" key="6">
    <source>
        <dbReference type="EMBL" id="SDG26244.1"/>
    </source>
</evidence>
<dbReference type="PANTHER" id="PTHR30055:SF234">
    <property type="entry name" value="HTH-TYPE TRANSCRIPTIONAL REGULATOR BETI"/>
    <property type="match status" value="1"/>
</dbReference>
<keyword evidence="7" id="KW-1185">Reference proteome</keyword>
<evidence type="ECO:0000256" key="2">
    <source>
        <dbReference type="ARBA" id="ARBA00023125"/>
    </source>
</evidence>
<dbReference type="Proteomes" id="UP000199623">
    <property type="component" value="Unassembled WGS sequence"/>
</dbReference>
<dbReference type="Pfam" id="PF00440">
    <property type="entry name" value="TetR_N"/>
    <property type="match status" value="1"/>
</dbReference>
<feature type="DNA-binding region" description="H-T-H motif" evidence="4">
    <location>
        <begin position="39"/>
        <end position="58"/>
    </location>
</feature>
<sequence length="188" mass="20790">MTEPAAKPPTHRQQEVQRNFDALVAAATEVFATEGMDAPVRKIIAAAGVGAGTFYRHFPDRSDLITAVFRHEVDVCVKTADSLADQHEPVEALTRWMRQVTAFISDKYGLKPAMHSGEPAYRRLPTYFLESFTPVLARFLDAAAATGKIRTDIAPDDLMRVLSGIAAPDDHAFTQRMIDLLVDGLRHK</sequence>
<name>A0A1G7STY4_9PSEU</name>
<keyword evidence="2 4" id="KW-0238">DNA-binding</keyword>
<evidence type="ECO:0000256" key="4">
    <source>
        <dbReference type="PROSITE-ProRule" id="PRU00335"/>
    </source>
</evidence>
<dbReference type="SUPFAM" id="SSF48498">
    <property type="entry name" value="Tetracyclin repressor-like, C-terminal domain"/>
    <property type="match status" value="1"/>
</dbReference>
<reference evidence="7" key="1">
    <citation type="submission" date="2016-10" db="EMBL/GenBank/DDBJ databases">
        <authorList>
            <person name="Varghese N."/>
            <person name="Submissions S."/>
        </authorList>
    </citation>
    <scope>NUCLEOTIDE SEQUENCE [LARGE SCALE GENOMIC DNA]</scope>
    <source>
        <strain evidence="7">CGMCC 4.3506</strain>
    </source>
</reference>
<dbReference type="InterPro" id="IPR050109">
    <property type="entry name" value="HTH-type_TetR-like_transc_reg"/>
</dbReference>
<keyword evidence="3" id="KW-0804">Transcription</keyword>
<accession>A0A1G7STY4</accession>
<dbReference type="InterPro" id="IPR001647">
    <property type="entry name" value="HTH_TetR"/>
</dbReference>
<protein>
    <submittedName>
        <fullName evidence="6">Transcriptional regulator, TetR family</fullName>
    </submittedName>
</protein>
<dbReference type="GO" id="GO:0003700">
    <property type="term" value="F:DNA-binding transcription factor activity"/>
    <property type="evidence" value="ECO:0007669"/>
    <property type="project" value="TreeGrafter"/>
</dbReference>
<dbReference type="GO" id="GO:0000976">
    <property type="term" value="F:transcription cis-regulatory region binding"/>
    <property type="evidence" value="ECO:0007669"/>
    <property type="project" value="TreeGrafter"/>
</dbReference>
<gene>
    <name evidence="6" type="ORF">SAMN05216553_106457</name>
</gene>
<keyword evidence="1" id="KW-0805">Transcription regulation</keyword>
<dbReference type="PANTHER" id="PTHR30055">
    <property type="entry name" value="HTH-TYPE TRANSCRIPTIONAL REGULATOR RUTR"/>
    <property type="match status" value="1"/>
</dbReference>
<dbReference type="Gene3D" id="1.10.357.10">
    <property type="entry name" value="Tetracycline Repressor, domain 2"/>
    <property type="match status" value="1"/>
</dbReference>
<dbReference type="InterPro" id="IPR009057">
    <property type="entry name" value="Homeodomain-like_sf"/>
</dbReference>
<evidence type="ECO:0000259" key="5">
    <source>
        <dbReference type="PROSITE" id="PS50977"/>
    </source>
</evidence>
<dbReference type="PROSITE" id="PS50977">
    <property type="entry name" value="HTH_TETR_2"/>
    <property type="match status" value="1"/>
</dbReference>
<dbReference type="RefSeq" id="WP_245743999.1">
    <property type="nucleotide sequence ID" value="NZ_FNCC01000006.1"/>
</dbReference>
<dbReference type="PRINTS" id="PR00455">
    <property type="entry name" value="HTHTETR"/>
</dbReference>
<dbReference type="InterPro" id="IPR036271">
    <property type="entry name" value="Tet_transcr_reg_TetR-rel_C_sf"/>
</dbReference>
<feature type="domain" description="HTH tetR-type" evidence="5">
    <location>
        <begin position="17"/>
        <end position="76"/>
    </location>
</feature>
<organism evidence="6 7">
    <name type="scientific">Lentzea fradiae</name>
    <dbReference type="NCBI Taxonomy" id="200378"/>
    <lineage>
        <taxon>Bacteria</taxon>
        <taxon>Bacillati</taxon>
        <taxon>Actinomycetota</taxon>
        <taxon>Actinomycetes</taxon>
        <taxon>Pseudonocardiales</taxon>
        <taxon>Pseudonocardiaceae</taxon>
        <taxon>Lentzea</taxon>
    </lineage>
</organism>
<evidence type="ECO:0000256" key="3">
    <source>
        <dbReference type="ARBA" id="ARBA00023163"/>
    </source>
</evidence>
<dbReference type="EMBL" id="FNCC01000006">
    <property type="protein sequence ID" value="SDG26244.1"/>
    <property type="molecule type" value="Genomic_DNA"/>
</dbReference>
<dbReference type="SUPFAM" id="SSF46689">
    <property type="entry name" value="Homeodomain-like"/>
    <property type="match status" value="1"/>
</dbReference>
<dbReference type="STRING" id="200378.SAMN05216553_106457"/>